<sequence length="47" mass="5597">MLNNLSQREPGSFFLFDKPFTSHFISIMVDELGECQKVFFESKEFEF</sequence>
<name>A0A1Q8R2F0_9FIRM</name>
<dbReference type="EMBL" id="MLBF01000002">
    <property type="protein sequence ID" value="OLN33671.1"/>
    <property type="molecule type" value="Genomic_DNA"/>
</dbReference>
<accession>A0A1Q8R2F0</accession>
<evidence type="ECO:0000313" key="2">
    <source>
        <dbReference type="Proteomes" id="UP000186102"/>
    </source>
</evidence>
<protein>
    <submittedName>
        <fullName evidence="1">Uncharacterized protein</fullName>
    </submittedName>
</protein>
<proteinExistence type="predicted"/>
<gene>
    <name evidence="1" type="ORF">DSOL_0381</name>
</gene>
<dbReference type="AlphaFoldDB" id="A0A1Q8R2F0"/>
<evidence type="ECO:0000313" key="1">
    <source>
        <dbReference type="EMBL" id="OLN33671.1"/>
    </source>
</evidence>
<comment type="caution">
    <text evidence="1">The sequence shown here is derived from an EMBL/GenBank/DDBJ whole genome shotgun (WGS) entry which is preliminary data.</text>
</comment>
<organism evidence="1 2">
    <name type="scientific">Desulfosporosinus metallidurans</name>
    <dbReference type="NCBI Taxonomy" id="1888891"/>
    <lineage>
        <taxon>Bacteria</taxon>
        <taxon>Bacillati</taxon>
        <taxon>Bacillota</taxon>
        <taxon>Clostridia</taxon>
        <taxon>Eubacteriales</taxon>
        <taxon>Desulfitobacteriaceae</taxon>
        <taxon>Desulfosporosinus</taxon>
    </lineage>
</organism>
<reference evidence="1 2" key="1">
    <citation type="submission" date="2016-09" db="EMBL/GenBank/DDBJ databases">
        <title>Complete genome of Desulfosporosinus sp. OL.</title>
        <authorList>
            <person name="Mardanov A."/>
            <person name="Beletsky A."/>
            <person name="Panova A."/>
            <person name="Karnachuk O."/>
            <person name="Ravin N."/>
        </authorList>
    </citation>
    <scope>NUCLEOTIDE SEQUENCE [LARGE SCALE GENOMIC DNA]</scope>
    <source>
        <strain evidence="1 2">OL</strain>
    </source>
</reference>
<keyword evidence="2" id="KW-1185">Reference proteome</keyword>
<dbReference type="Proteomes" id="UP000186102">
    <property type="component" value="Unassembled WGS sequence"/>
</dbReference>